<reference evidence="3" key="1">
    <citation type="submission" date="2022-11" db="UniProtKB">
        <authorList>
            <consortium name="EnsemblMetazoa"/>
        </authorList>
    </citation>
    <scope>IDENTIFICATION</scope>
</reference>
<dbReference type="InterPro" id="IPR035427">
    <property type="entry name" value="Tim10-like_dom_sf"/>
</dbReference>
<protein>
    <recommendedName>
        <fullName evidence="1">Mitochondrial import inner membrane translocase subunit</fullName>
    </recommendedName>
</protein>
<dbReference type="Gene3D" id="1.10.287.810">
    <property type="entry name" value="Mitochondrial import inner membrane translocase subunit tim13 like domains"/>
    <property type="match status" value="1"/>
</dbReference>
<organism evidence="3 4">
    <name type="scientific">Exaiptasia diaphana</name>
    <name type="common">Tropical sea anemone</name>
    <name type="synonym">Aiptasia pulchella</name>
    <dbReference type="NCBI Taxonomy" id="2652724"/>
    <lineage>
        <taxon>Eukaryota</taxon>
        <taxon>Metazoa</taxon>
        <taxon>Cnidaria</taxon>
        <taxon>Anthozoa</taxon>
        <taxon>Hexacorallia</taxon>
        <taxon>Actiniaria</taxon>
        <taxon>Aiptasiidae</taxon>
        <taxon>Exaiptasia</taxon>
    </lineage>
</organism>
<dbReference type="OrthoDB" id="7813104at2759"/>
<comment type="subcellular location">
    <subcellularLocation>
        <location evidence="1">Mitochondrion inner membrane</location>
        <topology evidence="1">Peripheral membrane protein</topology>
        <orientation evidence="1">Intermembrane side</orientation>
    </subcellularLocation>
</comment>
<keyword evidence="1" id="KW-0496">Mitochondrion</keyword>
<dbReference type="EnsemblMetazoa" id="XM_028656916.1">
    <property type="protein sequence ID" value="XP_028512717.1"/>
    <property type="gene ID" value="LOC110231837"/>
</dbReference>
<evidence type="ECO:0000259" key="2">
    <source>
        <dbReference type="Pfam" id="PF02953"/>
    </source>
</evidence>
<comment type="function">
    <text evidence="1">Mitochondrial intermembrane chaperone that participates in the import and insertion of some multi-pass transmembrane proteins into the mitochondrial inner membrane. Also required for the transfer of beta-barrel precursors from the TOM complex to the sorting and assembly machinery (SAM complex) of the outer membrane. Acts as a chaperone-like protein that protects the hydrophobic precursors from aggregation and guide them through the mitochondrial intermembrane space.</text>
</comment>
<dbReference type="Pfam" id="PF02953">
    <property type="entry name" value="zf-Tim10_DDP"/>
    <property type="match status" value="1"/>
</dbReference>
<comment type="domain">
    <text evidence="1">The twin CX3C motif contains 4 conserved Cys residues that form 2 disulfide bonds in the mitochondrial intermembrane space.</text>
</comment>
<evidence type="ECO:0000313" key="4">
    <source>
        <dbReference type="Proteomes" id="UP000887567"/>
    </source>
</evidence>
<dbReference type="KEGG" id="epa:110231837"/>
<feature type="domain" description="Tim10-like" evidence="2">
    <location>
        <begin position="63"/>
        <end position="88"/>
    </location>
</feature>
<keyword evidence="1" id="KW-0813">Transport</keyword>
<evidence type="ECO:0000313" key="3">
    <source>
        <dbReference type="EnsemblMetazoa" id="XP_028512717.1"/>
    </source>
</evidence>
<dbReference type="GeneID" id="110231837"/>
<keyword evidence="1" id="KW-1015">Disulfide bond</keyword>
<dbReference type="Proteomes" id="UP000887567">
    <property type="component" value="Unplaced"/>
</dbReference>
<keyword evidence="4" id="KW-1185">Reference proteome</keyword>
<sequence>MYCGLSNPCGCRNDKRKSKFFTTKFSFKMSDFGLGDSSSGGLDSSKRAQVMDQVKSQIAVAAAQELKCIALCMDRYMDSWNTVSRAYNARLQREHSSGGLH</sequence>
<comment type="subunit">
    <text evidence="1">Heterohexamer.</text>
</comment>
<dbReference type="RefSeq" id="XP_028512717.1">
    <property type="nucleotide sequence ID" value="XM_028656916.1"/>
</dbReference>
<keyword evidence="1" id="KW-0999">Mitochondrion inner membrane</keyword>
<dbReference type="SUPFAM" id="SSF144122">
    <property type="entry name" value="Tim10-like"/>
    <property type="match status" value="1"/>
</dbReference>
<dbReference type="GO" id="GO:0005743">
    <property type="term" value="C:mitochondrial inner membrane"/>
    <property type="evidence" value="ECO:0007669"/>
    <property type="project" value="UniProtKB-SubCell"/>
</dbReference>
<proteinExistence type="inferred from homology"/>
<keyword evidence="1" id="KW-0143">Chaperone</keyword>
<dbReference type="AlphaFoldDB" id="A0A913YDV2"/>
<dbReference type="InterPro" id="IPR004217">
    <property type="entry name" value="Tim10-like"/>
</dbReference>
<comment type="similarity">
    <text evidence="1">Belongs to the small Tim family.</text>
</comment>
<dbReference type="GO" id="GO:0015031">
    <property type="term" value="P:protein transport"/>
    <property type="evidence" value="ECO:0007669"/>
    <property type="project" value="UniProtKB-KW"/>
</dbReference>
<keyword evidence="1" id="KW-0811">Translocation</keyword>
<name>A0A913YDV2_EXADI</name>
<accession>A0A913YDV2</accession>
<keyword evidence="1" id="KW-0653">Protein transport</keyword>
<keyword evidence="1" id="KW-0472">Membrane</keyword>
<evidence type="ECO:0000256" key="1">
    <source>
        <dbReference type="RuleBase" id="RU367043"/>
    </source>
</evidence>